<evidence type="ECO:0000256" key="4">
    <source>
        <dbReference type="ARBA" id="ARBA00023136"/>
    </source>
</evidence>
<evidence type="ECO:0000256" key="2">
    <source>
        <dbReference type="ARBA" id="ARBA00006275"/>
    </source>
</evidence>
<dbReference type="STRING" id="1073325.SAMN05444483_11111"/>
<proteinExistence type="inferred from homology"/>
<dbReference type="EMBL" id="FQVT01000011">
    <property type="protein sequence ID" value="SHG40117.1"/>
    <property type="molecule type" value="Genomic_DNA"/>
</dbReference>
<dbReference type="Proteomes" id="UP000183945">
    <property type="component" value="Unassembled WGS sequence"/>
</dbReference>
<feature type="domain" description="RagB/SusD" evidence="6">
    <location>
        <begin position="332"/>
        <end position="469"/>
    </location>
</feature>
<dbReference type="CDD" id="cd08977">
    <property type="entry name" value="SusD"/>
    <property type="match status" value="1"/>
</dbReference>
<keyword evidence="3" id="KW-0732">Signal</keyword>
<protein>
    <submittedName>
        <fullName evidence="8">RagB/SusD domain-containing protein</fullName>
    </submittedName>
</protein>
<reference evidence="9" key="1">
    <citation type="submission" date="2016-11" db="EMBL/GenBank/DDBJ databases">
        <authorList>
            <person name="Varghese N."/>
            <person name="Submissions S."/>
        </authorList>
    </citation>
    <scope>NUCLEOTIDE SEQUENCE [LARGE SCALE GENOMIC DNA]</scope>
    <source>
        <strain evidence="9">DSM 24579</strain>
    </source>
</reference>
<keyword evidence="4" id="KW-0472">Membrane</keyword>
<sequence length="469" mass="53492">MKSKIYTKTLLAIMACYALWSCEEFLDVEAPNHKIVSETVFNNDETAISTMTGIYNELFRASYAGGGRETSIHVLAGLAADELKNLNPNNLNLLEFEENTIQPNNSRNLSIWSSTYNIIYMTNSILEGITISESLTKEVKSNLEGEAKFIRAFTYFYLVNLYGEVPLILTTDYNENSLASANSTDEIYDQITQDLTKAIDLLKVTYREDDRTHINKSAAEALLARVHLFLGNWVEAERLSSNVIAQTDTYELKDDLNQVFLANSKEAIWQISPIGGSGGILTYTNEGTTFIFHPVLASLTKVALTTEIVETFEEQDKRLLNWVGYHEDTDNYYPFKYKDRSSMGNITEYSMVLRLAEQYLIRAEARLMQNNLEGAISDLDKIRARAGLELISNTDPNIRKDELSMLIWEEKRKEFFTEWGHRWLNLKRTERALSVLSEKTSGWDSMDVLFPIPAEELMKNPNLNQNPGY</sequence>
<dbReference type="RefSeq" id="WP_072880653.1">
    <property type="nucleotide sequence ID" value="NZ_FQVT01000011.1"/>
</dbReference>
<dbReference type="InterPro" id="IPR033985">
    <property type="entry name" value="SusD-like_N"/>
</dbReference>
<evidence type="ECO:0000313" key="9">
    <source>
        <dbReference type="Proteomes" id="UP000183945"/>
    </source>
</evidence>
<evidence type="ECO:0000256" key="5">
    <source>
        <dbReference type="ARBA" id="ARBA00023237"/>
    </source>
</evidence>
<comment type="similarity">
    <text evidence="2">Belongs to the SusD family.</text>
</comment>
<dbReference type="Gene3D" id="1.25.40.390">
    <property type="match status" value="1"/>
</dbReference>
<dbReference type="OrthoDB" id="621570at2"/>
<dbReference type="Pfam" id="PF14322">
    <property type="entry name" value="SusD-like_3"/>
    <property type="match status" value="1"/>
</dbReference>
<dbReference type="SUPFAM" id="SSF48452">
    <property type="entry name" value="TPR-like"/>
    <property type="match status" value="1"/>
</dbReference>
<feature type="domain" description="SusD-like N-terminal" evidence="7">
    <location>
        <begin position="24"/>
        <end position="228"/>
    </location>
</feature>
<keyword evidence="9" id="KW-1185">Reference proteome</keyword>
<keyword evidence="5" id="KW-0998">Cell outer membrane</keyword>
<organism evidence="8 9">
    <name type="scientific">Salegentibacter echinorum</name>
    <dbReference type="NCBI Taxonomy" id="1073325"/>
    <lineage>
        <taxon>Bacteria</taxon>
        <taxon>Pseudomonadati</taxon>
        <taxon>Bacteroidota</taxon>
        <taxon>Flavobacteriia</taxon>
        <taxon>Flavobacteriales</taxon>
        <taxon>Flavobacteriaceae</taxon>
        <taxon>Salegentibacter</taxon>
    </lineage>
</organism>
<evidence type="ECO:0000259" key="6">
    <source>
        <dbReference type="Pfam" id="PF07980"/>
    </source>
</evidence>
<evidence type="ECO:0000256" key="3">
    <source>
        <dbReference type="ARBA" id="ARBA00022729"/>
    </source>
</evidence>
<evidence type="ECO:0000259" key="7">
    <source>
        <dbReference type="Pfam" id="PF14322"/>
    </source>
</evidence>
<evidence type="ECO:0000256" key="1">
    <source>
        <dbReference type="ARBA" id="ARBA00004442"/>
    </source>
</evidence>
<dbReference type="GO" id="GO:0009279">
    <property type="term" value="C:cell outer membrane"/>
    <property type="evidence" value="ECO:0007669"/>
    <property type="project" value="UniProtKB-SubCell"/>
</dbReference>
<dbReference type="AlphaFoldDB" id="A0A1M5JHU3"/>
<dbReference type="InterPro" id="IPR012944">
    <property type="entry name" value="SusD_RagB_dom"/>
</dbReference>
<name>A0A1M5JHU3_SALEC</name>
<dbReference type="Pfam" id="PF07980">
    <property type="entry name" value="SusD_RagB"/>
    <property type="match status" value="1"/>
</dbReference>
<dbReference type="InterPro" id="IPR011990">
    <property type="entry name" value="TPR-like_helical_dom_sf"/>
</dbReference>
<evidence type="ECO:0000313" key="8">
    <source>
        <dbReference type="EMBL" id="SHG40117.1"/>
    </source>
</evidence>
<comment type="subcellular location">
    <subcellularLocation>
        <location evidence="1">Cell outer membrane</location>
    </subcellularLocation>
</comment>
<accession>A0A1M5JHU3</accession>
<gene>
    <name evidence="8" type="ORF">SAMN05444483_11111</name>
</gene>